<dbReference type="GO" id="GO:0008813">
    <property type="term" value="F:chorismate lyase activity"/>
    <property type="evidence" value="ECO:0007669"/>
    <property type="project" value="InterPro"/>
</dbReference>
<dbReference type="KEGG" id="mfn:Ga0123462_1826"/>
<dbReference type="GO" id="GO:0005829">
    <property type="term" value="C:cytosol"/>
    <property type="evidence" value="ECO:0007669"/>
    <property type="project" value="TreeGrafter"/>
</dbReference>
<proteinExistence type="predicted"/>
<dbReference type="InterPro" id="IPR007440">
    <property type="entry name" value="Chorismate--pyruvate_lyase"/>
</dbReference>
<keyword evidence="1" id="KW-0963">Cytoplasm</keyword>
<reference evidence="4 5" key="1">
    <citation type="submission" date="2016-12" db="EMBL/GenBank/DDBJ databases">
        <title>Isolation and genomic insights into novel planktonic Zetaproteobacteria from stratified waters of the Chesapeake Bay.</title>
        <authorList>
            <person name="McAllister S.M."/>
            <person name="Kato S."/>
            <person name="Chan C.S."/>
            <person name="Chiu B.K."/>
            <person name="Field E.K."/>
        </authorList>
    </citation>
    <scope>NUCLEOTIDE SEQUENCE [LARGE SCALE GENOMIC DNA]</scope>
    <source>
        <strain evidence="4 5">CP-8</strain>
    </source>
</reference>
<evidence type="ECO:0000256" key="3">
    <source>
        <dbReference type="ARBA" id="ARBA00023239"/>
    </source>
</evidence>
<evidence type="ECO:0000256" key="1">
    <source>
        <dbReference type="ARBA" id="ARBA00022490"/>
    </source>
</evidence>
<dbReference type="PANTHER" id="PTHR38683:SF1">
    <property type="entry name" value="CHORISMATE PYRUVATE-LYASE"/>
    <property type="match status" value="1"/>
</dbReference>
<keyword evidence="3 4" id="KW-0456">Lyase</keyword>
<name>A0A2K8L6D2_9PROT</name>
<accession>A0A2K8L6D2</accession>
<dbReference type="EMBL" id="CP018800">
    <property type="protein sequence ID" value="ATX82672.1"/>
    <property type="molecule type" value="Genomic_DNA"/>
</dbReference>
<dbReference type="GO" id="GO:0006744">
    <property type="term" value="P:ubiquinone biosynthetic process"/>
    <property type="evidence" value="ECO:0007669"/>
    <property type="project" value="UniProtKB-KW"/>
</dbReference>
<dbReference type="SUPFAM" id="SSF64288">
    <property type="entry name" value="Chorismate lyase-like"/>
    <property type="match status" value="1"/>
</dbReference>
<protein>
    <submittedName>
        <fullName evidence="4">Chorismate lyase</fullName>
    </submittedName>
</protein>
<evidence type="ECO:0000313" key="4">
    <source>
        <dbReference type="EMBL" id="ATX82672.1"/>
    </source>
</evidence>
<organism evidence="4 5">
    <name type="scientific">Mariprofundus ferrinatatus</name>
    <dbReference type="NCBI Taxonomy" id="1921087"/>
    <lineage>
        <taxon>Bacteria</taxon>
        <taxon>Pseudomonadati</taxon>
        <taxon>Pseudomonadota</taxon>
        <taxon>Candidatius Mariprofundia</taxon>
        <taxon>Mariprofundales</taxon>
        <taxon>Mariprofundaceae</taxon>
        <taxon>Mariprofundus</taxon>
    </lineage>
</organism>
<dbReference type="Gene3D" id="3.40.1410.10">
    <property type="entry name" value="Chorismate lyase-like"/>
    <property type="match status" value="1"/>
</dbReference>
<dbReference type="OrthoDB" id="5293751at2"/>
<sequence>MFFGSLQIQNWQPVRYWKAEEAGVSRDVAAVLTVAGSLTRFLERHYGIRLEVRLHDQFVDIAQPEEAELLGCSNNATSLRRQVSLMHRGSVLFDAESVLPLEYLPADLMCDLEEGKRPLGNLLLDRGLSLSRSDLSVTQIECEGNNHGRWARRSVLRSPSGTRALVVEVFHPEMWKRLESTSRRYTT</sequence>
<keyword evidence="5" id="KW-1185">Reference proteome</keyword>
<evidence type="ECO:0000256" key="2">
    <source>
        <dbReference type="ARBA" id="ARBA00022688"/>
    </source>
</evidence>
<dbReference type="AlphaFoldDB" id="A0A2K8L6D2"/>
<dbReference type="Pfam" id="PF04345">
    <property type="entry name" value="Chor_lyase"/>
    <property type="match status" value="1"/>
</dbReference>
<dbReference type="Proteomes" id="UP000231637">
    <property type="component" value="Chromosome"/>
</dbReference>
<gene>
    <name evidence="4" type="ORF">Ga0123462_1826</name>
</gene>
<dbReference type="PANTHER" id="PTHR38683">
    <property type="entry name" value="CHORISMATE PYRUVATE-LYASE"/>
    <property type="match status" value="1"/>
</dbReference>
<dbReference type="InterPro" id="IPR028978">
    <property type="entry name" value="Chorismate_lyase_/UTRA_dom_sf"/>
</dbReference>
<dbReference type="RefSeq" id="WP_100265995.1">
    <property type="nucleotide sequence ID" value="NZ_CP018800.1"/>
</dbReference>
<evidence type="ECO:0000313" key="5">
    <source>
        <dbReference type="Proteomes" id="UP000231637"/>
    </source>
</evidence>
<keyword evidence="2" id="KW-0831">Ubiquinone biosynthesis</keyword>